<feature type="region of interest" description="Disordered" evidence="1">
    <location>
        <begin position="14"/>
        <end position="199"/>
    </location>
</feature>
<gene>
    <name evidence="2" type="ORF">R9X50_00454100</name>
</gene>
<feature type="region of interest" description="Disordered" evidence="1">
    <location>
        <begin position="221"/>
        <end position="252"/>
    </location>
</feature>
<name>A0AAQ3M5J5_9PEZI</name>
<reference evidence="2 3" key="1">
    <citation type="submission" date="2023-11" db="EMBL/GenBank/DDBJ databases">
        <title>An acidophilic fungus is an integral part of prey digestion in a carnivorous sundew plant.</title>
        <authorList>
            <person name="Tsai I.J."/>
        </authorList>
    </citation>
    <scope>NUCLEOTIDE SEQUENCE [LARGE SCALE GENOMIC DNA]</scope>
    <source>
        <strain evidence="2">169a</strain>
    </source>
</reference>
<dbReference type="GO" id="GO:0005737">
    <property type="term" value="C:cytoplasm"/>
    <property type="evidence" value="ECO:0007669"/>
    <property type="project" value="TreeGrafter"/>
</dbReference>
<organism evidence="2 3">
    <name type="scientific">Acrodontium crateriforme</name>
    <dbReference type="NCBI Taxonomy" id="150365"/>
    <lineage>
        <taxon>Eukaryota</taxon>
        <taxon>Fungi</taxon>
        <taxon>Dikarya</taxon>
        <taxon>Ascomycota</taxon>
        <taxon>Pezizomycotina</taxon>
        <taxon>Dothideomycetes</taxon>
        <taxon>Dothideomycetidae</taxon>
        <taxon>Mycosphaerellales</taxon>
        <taxon>Teratosphaeriaceae</taxon>
        <taxon>Acrodontium</taxon>
    </lineage>
</organism>
<sequence length="384" mass="42442">MSNAVDSKTAQAYLIDPMSAPEPFAETGPGTHFTSTFAPAKPSTPTSSNNPYRQDSALNSPDRKSKANGLTATKSPVRKSSPKERFPNYREEAFASYDDGSHRRSIEKTQSPPRHNAAKSTSTSGNRHRRTSSLKERFPGDTSVEPLNILRRDSRKADRAPHLNKRGMPGPDMVDRLDPAVGGKAYHHEGPYDATLMSRNSNKKYSPVAALETSNLETLRATPQENVKDSLDRHKPLDGVATVPPGVEDRFGRTYHYNESDLMQEAVSDAGYKRWPGKDYDPEDRKGKGDTFALDRALQAHKIDENGIEMEDRARLNESYHEAKRRGTLDKRDPVEIAGGEAAYAALQQANSGTSETVRRTGSIKAVGEGLKKRIGSLRHKKDD</sequence>
<dbReference type="PANTHER" id="PTHR28307">
    <property type="entry name" value="PROTEIN PAL1"/>
    <property type="match status" value="1"/>
</dbReference>
<evidence type="ECO:0000256" key="1">
    <source>
        <dbReference type="SAM" id="MobiDB-lite"/>
    </source>
</evidence>
<protein>
    <submittedName>
        <fullName evidence="2">Uncharacterized protein</fullName>
    </submittedName>
</protein>
<dbReference type="Pfam" id="PF08316">
    <property type="entry name" value="Pal1"/>
    <property type="match status" value="1"/>
</dbReference>
<dbReference type="AlphaFoldDB" id="A0AAQ3M5J5"/>
<dbReference type="Proteomes" id="UP001303373">
    <property type="component" value="Chromosome 6"/>
</dbReference>
<accession>A0AAQ3M5J5</accession>
<evidence type="ECO:0000313" key="3">
    <source>
        <dbReference type="Proteomes" id="UP001303373"/>
    </source>
</evidence>
<feature type="compositionally biased region" description="Basic and acidic residues" evidence="1">
    <location>
        <begin position="150"/>
        <end position="161"/>
    </location>
</feature>
<dbReference type="InterPro" id="IPR013226">
    <property type="entry name" value="Pal1"/>
</dbReference>
<feature type="compositionally biased region" description="Polar residues" evidence="1">
    <location>
        <begin position="108"/>
        <end position="125"/>
    </location>
</feature>
<keyword evidence="3" id="KW-1185">Reference proteome</keyword>
<feature type="compositionally biased region" description="Basic and acidic residues" evidence="1">
    <location>
        <begin position="81"/>
        <end position="107"/>
    </location>
</feature>
<evidence type="ECO:0000313" key="2">
    <source>
        <dbReference type="EMBL" id="WPH01689.1"/>
    </source>
</evidence>
<dbReference type="EMBL" id="CP138585">
    <property type="protein sequence ID" value="WPH01689.1"/>
    <property type="molecule type" value="Genomic_DNA"/>
</dbReference>
<feature type="compositionally biased region" description="Basic and acidic residues" evidence="1">
    <location>
        <begin position="226"/>
        <end position="237"/>
    </location>
</feature>
<proteinExistence type="predicted"/>
<feature type="compositionally biased region" description="Polar residues" evidence="1">
    <location>
        <begin position="32"/>
        <end position="59"/>
    </location>
</feature>
<dbReference type="PANTHER" id="PTHR28307:SF1">
    <property type="entry name" value="PAL1 CELL MORPHOLOGY PROTEIN"/>
    <property type="match status" value="1"/>
</dbReference>